<name>A0A0P9CXV2_9GAMM</name>
<feature type="domain" description="LpxI C-terminal" evidence="1">
    <location>
        <begin position="141"/>
        <end position="269"/>
    </location>
</feature>
<accession>A0A0P9CXV2</accession>
<dbReference type="InterPro" id="IPR041255">
    <property type="entry name" value="LpxI_N"/>
</dbReference>
<dbReference type="PANTHER" id="PTHR39962:SF1">
    <property type="entry name" value="LPXI FAMILY PROTEIN"/>
    <property type="match status" value="1"/>
</dbReference>
<evidence type="ECO:0000259" key="2">
    <source>
        <dbReference type="Pfam" id="PF17930"/>
    </source>
</evidence>
<sequence length="287" mass="30104">MTGGAGAPVIGLIAGYGRFPLLYADSLRAQGYRVFCAAIREESDPDIRAHVDELTWLRLGQLGKLIEAFRKAGVEEAVMAGKVHKTRIYKLRPDLRAVKLMARAPDFKDDTLLGAVASELDRAGIRLVSSIEHAGELLPGPGVLTRRDPDKTEQGDIAFGWELAKSIAGQDIGQSVVIKKRSVMAVEAIEGTDEAIRRGGSLGGGGVTVVKVAKPGQDVRFDVPTVGVDTVEVMAEAGATCLALEAGMTLVLDQAEMVAAADAAGISIVLEDPLAHVGGGEGSRIPS</sequence>
<evidence type="ECO:0008006" key="5">
    <source>
        <dbReference type="Google" id="ProtNLM"/>
    </source>
</evidence>
<dbReference type="InterPro" id="IPR053174">
    <property type="entry name" value="LpxI"/>
</dbReference>
<dbReference type="Pfam" id="PF06230">
    <property type="entry name" value="LpxI_C"/>
    <property type="match status" value="1"/>
</dbReference>
<gene>
    <name evidence="3" type="ORF">SAMN05661077_2437</name>
</gene>
<dbReference type="Proteomes" id="UP000183104">
    <property type="component" value="Unassembled WGS sequence"/>
</dbReference>
<evidence type="ECO:0000259" key="1">
    <source>
        <dbReference type="Pfam" id="PF06230"/>
    </source>
</evidence>
<keyword evidence="4" id="KW-1185">Reference proteome</keyword>
<dbReference type="OrthoDB" id="9789836at2"/>
<feature type="domain" description="LpxI N-terminal" evidence="2">
    <location>
        <begin position="10"/>
        <end position="134"/>
    </location>
</feature>
<evidence type="ECO:0000313" key="3">
    <source>
        <dbReference type="EMBL" id="SCY54704.1"/>
    </source>
</evidence>
<protein>
    <recommendedName>
        <fullName evidence="5">UDP-2,3-diacylglucosamine pyrophosphatase LpxI</fullName>
    </recommendedName>
</protein>
<proteinExistence type="predicted"/>
<dbReference type="InterPro" id="IPR010415">
    <property type="entry name" value="LpxI_C"/>
</dbReference>
<dbReference type="STRING" id="381306.AN478_01155"/>
<evidence type="ECO:0000313" key="4">
    <source>
        <dbReference type="Proteomes" id="UP000183104"/>
    </source>
</evidence>
<dbReference type="AlphaFoldDB" id="A0A0P9CXV2"/>
<dbReference type="PANTHER" id="PTHR39962">
    <property type="entry name" value="BLL4848 PROTEIN"/>
    <property type="match status" value="1"/>
</dbReference>
<dbReference type="Pfam" id="PF17930">
    <property type="entry name" value="LpxI_N"/>
    <property type="match status" value="1"/>
</dbReference>
<dbReference type="Gene3D" id="3.40.50.20">
    <property type="match status" value="1"/>
</dbReference>
<dbReference type="InterPro" id="IPR043167">
    <property type="entry name" value="LpxI_C_sf"/>
</dbReference>
<dbReference type="RefSeq" id="WP_054964784.1">
    <property type="nucleotide sequence ID" value="NZ_FMUN01000007.1"/>
</dbReference>
<dbReference type="Gene3D" id="3.40.140.80">
    <property type="match status" value="1"/>
</dbReference>
<dbReference type="EMBL" id="FMUN01000007">
    <property type="protein sequence ID" value="SCY54704.1"/>
    <property type="molecule type" value="Genomic_DNA"/>
</dbReference>
<organism evidence="3 4">
    <name type="scientific">Thiohalorhabdus denitrificans</name>
    <dbReference type="NCBI Taxonomy" id="381306"/>
    <lineage>
        <taxon>Bacteria</taxon>
        <taxon>Pseudomonadati</taxon>
        <taxon>Pseudomonadota</taxon>
        <taxon>Gammaproteobacteria</taxon>
        <taxon>Thiohalorhabdales</taxon>
        <taxon>Thiohalorhabdaceae</taxon>
        <taxon>Thiohalorhabdus</taxon>
    </lineage>
</organism>
<reference evidence="4" key="1">
    <citation type="submission" date="2016-10" db="EMBL/GenBank/DDBJ databases">
        <authorList>
            <person name="Varghese N."/>
        </authorList>
    </citation>
    <scope>NUCLEOTIDE SEQUENCE [LARGE SCALE GENOMIC DNA]</scope>
    <source>
        <strain evidence="4">HL 19</strain>
    </source>
</reference>